<dbReference type="Proteomes" id="UP001630127">
    <property type="component" value="Unassembled WGS sequence"/>
</dbReference>
<comment type="caution">
    <text evidence="1">The sequence shown here is derived from an EMBL/GenBank/DDBJ whole genome shotgun (WGS) entry which is preliminary data.</text>
</comment>
<gene>
    <name evidence="1" type="ORF">ACH5RR_000705</name>
</gene>
<dbReference type="AlphaFoldDB" id="A0ABD3B1I6"/>
<reference evidence="1 2" key="1">
    <citation type="submission" date="2024-11" db="EMBL/GenBank/DDBJ databases">
        <title>A near-complete genome assembly of Cinchona calisaya.</title>
        <authorList>
            <person name="Lian D.C."/>
            <person name="Zhao X.W."/>
            <person name="Wei L."/>
        </authorList>
    </citation>
    <scope>NUCLEOTIDE SEQUENCE [LARGE SCALE GENOMIC DNA]</scope>
    <source>
        <tissue evidence="1">Nenye</tissue>
    </source>
</reference>
<keyword evidence="2" id="KW-1185">Reference proteome</keyword>
<protein>
    <submittedName>
        <fullName evidence="1">Uncharacterized protein</fullName>
    </submittedName>
</protein>
<dbReference type="EMBL" id="JBJUIK010000001">
    <property type="protein sequence ID" value="KAL3537339.1"/>
    <property type="molecule type" value="Genomic_DNA"/>
</dbReference>
<name>A0ABD3B1I6_9GENT</name>
<evidence type="ECO:0000313" key="1">
    <source>
        <dbReference type="EMBL" id="KAL3537339.1"/>
    </source>
</evidence>
<accession>A0ABD3B1I6</accession>
<evidence type="ECO:0000313" key="2">
    <source>
        <dbReference type="Proteomes" id="UP001630127"/>
    </source>
</evidence>
<sequence>MSVLGMDLPSSSSVFVAEKFLDTRNSQSLSGVMEILEEQEVIPFSPTLADLVNVNLVCLSQDQPPLSSLNAKVTTVVAQVLLVSPGISRGMVNSPRVLRWNRDLYGKSSFMCMQKPRSTRSQQGPFLHIQRHLSLC</sequence>
<organism evidence="1 2">
    <name type="scientific">Cinchona calisaya</name>
    <dbReference type="NCBI Taxonomy" id="153742"/>
    <lineage>
        <taxon>Eukaryota</taxon>
        <taxon>Viridiplantae</taxon>
        <taxon>Streptophyta</taxon>
        <taxon>Embryophyta</taxon>
        <taxon>Tracheophyta</taxon>
        <taxon>Spermatophyta</taxon>
        <taxon>Magnoliopsida</taxon>
        <taxon>eudicotyledons</taxon>
        <taxon>Gunneridae</taxon>
        <taxon>Pentapetalae</taxon>
        <taxon>asterids</taxon>
        <taxon>lamiids</taxon>
        <taxon>Gentianales</taxon>
        <taxon>Rubiaceae</taxon>
        <taxon>Cinchonoideae</taxon>
        <taxon>Cinchoneae</taxon>
        <taxon>Cinchona</taxon>
    </lineage>
</organism>
<proteinExistence type="predicted"/>